<comment type="caution">
    <text evidence="2">The sequence shown here is derived from an EMBL/GenBank/DDBJ whole genome shotgun (WGS) entry which is preliminary data.</text>
</comment>
<dbReference type="EMBL" id="VOIH02000001">
    <property type="protein sequence ID" value="KAF3457648.1"/>
    <property type="molecule type" value="Genomic_DNA"/>
</dbReference>
<dbReference type="AlphaFoldDB" id="A0A8K0HTH4"/>
<dbReference type="Gene3D" id="1.20.1280.50">
    <property type="match status" value="1"/>
</dbReference>
<feature type="domain" description="F-box" evidence="1">
    <location>
        <begin position="2"/>
        <end position="48"/>
    </location>
</feature>
<dbReference type="Pfam" id="PF14299">
    <property type="entry name" value="PP2"/>
    <property type="match status" value="1"/>
</dbReference>
<dbReference type="PANTHER" id="PTHR32278">
    <property type="entry name" value="F-BOX DOMAIN-CONTAINING PROTEIN"/>
    <property type="match status" value="1"/>
</dbReference>
<dbReference type="InterPro" id="IPR001810">
    <property type="entry name" value="F-box_dom"/>
</dbReference>
<dbReference type="InterPro" id="IPR036047">
    <property type="entry name" value="F-box-like_dom_sf"/>
</dbReference>
<name>A0A8K0HTH4_9ROSA</name>
<protein>
    <recommendedName>
        <fullName evidence="1">F-box domain-containing protein</fullName>
    </recommendedName>
</protein>
<reference evidence="2" key="1">
    <citation type="submission" date="2020-03" db="EMBL/GenBank/DDBJ databases">
        <title>A high-quality chromosome-level genome assembly of a woody plant with both climbing and erect habits, Rhamnella rubrinervis.</title>
        <authorList>
            <person name="Lu Z."/>
            <person name="Yang Y."/>
            <person name="Zhu X."/>
            <person name="Sun Y."/>
        </authorList>
    </citation>
    <scope>NUCLEOTIDE SEQUENCE</scope>
    <source>
        <strain evidence="2">BYM</strain>
        <tissue evidence="2">Leaf</tissue>
    </source>
</reference>
<dbReference type="Pfam" id="PF12937">
    <property type="entry name" value="F-box-like"/>
    <property type="match status" value="1"/>
</dbReference>
<dbReference type="OrthoDB" id="1193644at2759"/>
<dbReference type="PROSITE" id="PS50181">
    <property type="entry name" value="FBOX"/>
    <property type="match status" value="1"/>
</dbReference>
<dbReference type="SMART" id="SM00256">
    <property type="entry name" value="FBOX"/>
    <property type="match status" value="1"/>
</dbReference>
<dbReference type="SUPFAM" id="SSF81383">
    <property type="entry name" value="F-box domain"/>
    <property type="match status" value="1"/>
</dbReference>
<dbReference type="PANTHER" id="PTHR32278:SF135">
    <property type="entry name" value="F-BOX PROTEIN PP2-B12"/>
    <property type="match status" value="1"/>
</dbReference>
<sequence>MELDIWVLPEECIAHIISLTSPRDACCCTAVSSKFRSVAESDTVWVRFLPSYWEDIVSRLVSPVKFSSKKALYFHLCHSPIFIDQGNNKSFTLEKVSGIIRYMLGSEELLMLWNDVPIPWNNLPVSDIIPSNKHVESRFLKACLVEDMSYLQIRGRMKLKLLSPNTAYEAFLIYLHRFGEIEHPPMKVSISVRSIGKEGESHGVEEVVNDANLFTSSVFSTSTKDDGYGARKRGDGWMEVKMGEFFTGEDDDDACEVEMRLWETTGYVVHVDYGLVVQGIELRPKE</sequence>
<dbReference type="InterPro" id="IPR025886">
    <property type="entry name" value="PP2-like"/>
</dbReference>
<evidence type="ECO:0000313" key="2">
    <source>
        <dbReference type="EMBL" id="KAF3457648.1"/>
    </source>
</evidence>
<organism evidence="2 3">
    <name type="scientific">Rhamnella rubrinervis</name>
    <dbReference type="NCBI Taxonomy" id="2594499"/>
    <lineage>
        <taxon>Eukaryota</taxon>
        <taxon>Viridiplantae</taxon>
        <taxon>Streptophyta</taxon>
        <taxon>Embryophyta</taxon>
        <taxon>Tracheophyta</taxon>
        <taxon>Spermatophyta</taxon>
        <taxon>Magnoliopsida</taxon>
        <taxon>eudicotyledons</taxon>
        <taxon>Gunneridae</taxon>
        <taxon>Pentapetalae</taxon>
        <taxon>rosids</taxon>
        <taxon>fabids</taxon>
        <taxon>Rosales</taxon>
        <taxon>Rhamnaceae</taxon>
        <taxon>rhamnoid group</taxon>
        <taxon>Rhamneae</taxon>
        <taxon>Rhamnella</taxon>
    </lineage>
</organism>
<proteinExistence type="predicted"/>
<gene>
    <name evidence="2" type="ORF">FNV43_RR02306</name>
</gene>
<evidence type="ECO:0000313" key="3">
    <source>
        <dbReference type="Proteomes" id="UP000796880"/>
    </source>
</evidence>
<keyword evidence="3" id="KW-1185">Reference proteome</keyword>
<accession>A0A8K0HTH4</accession>
<evidence type="ECO:0000259" key="1">
    <source>
        <dbReference type="PROSITE" id="PS50181"/>
    </source>
</evidence>
<dbReference type="CDD" id="cd22162">
    <property type="entry name" value="F-box_AtSKIP3-like"/>
    <property type="match status" value="1"/>
</dbReference>
<dbReference type="Proteomes" id="UP000796880">
    <property type="component" value="Unassembled WGS sequence"/>
</dbReference>